<dbReference type="RefSeq" id="WP_047187784.1">
    <property type="nucleotide sequence ID" value="NZ_LCYG01000015.1"/>
</dbReference>
<dbReference type="OrthoDB" id="8204956at2"/>
<feature type="region of interest" description="Disordered" evidence="4">
    <location>
        <begin position="195"/>
        <end position="215"/>
    </location>
</feature>
<evidence type="ECO:0000313" key="6">
    <source>
        <dbReference type="Proteomes" id="UP000035489"/>
    </source>
</evidence>
<dbReference type="PATRIC" id="fig|1225564.3.peg.1253"/>
<evidence type="ECO:0000256" key="4">
    <source>
        <dbReference type="SAM" id="MobiDB-lite"/>
    </source>
</evidence>
<comment type="similarity">
    <text evidence="1">Belongs to the bacterial solute-binding protein 7 family.</text>
</comment>
<evidence type="ECO:0000256" key="3">
    <source>
        <dbReference type="ARBA" id="ARBA00022729"/>
    </source>
</evidence>
<comment type="caution">
    <text evidence="5">The sequence shown here is derived from an EMBL/GenBank/DDBJ whole genome shotgun (WGS) entry which is preliminary data.</text>
</comment>
<dbReference type="PANTHER" id="PTHR33376:SF7">
    <property type="entry name" value="C4-DICARBOXYLATE-BINDING PROTEIN DCTB"/>
    <property type="match status" value="1"/>
</dbReference>
<proteinExistence type="inferred from homology"/>
<reference evidence="5 6" key="1">
    <citation type="submission" date="2015-05" db="EMBL/GenBank/DDBJ databases">
        <title>Draft genome sequence of Microvirga vignae strain BR3299, a novel nitrogen fixing bacteria isolated from Brazil semi-aired region.</title>
        <authorList>
            <person name="Zilli J.E."/>
            <person name="Passos S.R."/>
            <person name="Leite J."/>
            <person name="Baldani J.I."/>
            <person name="Xavier G.R."/>
            <person name="Rumjaneck N.G."/>
            <person name="Simoes-Araujo J.L."/>
        </authorList>
    </citation>
    <scope>NUCLEOTIDE SEQUENCE [LARGE SCALE GENOMIC DNA]</scope>
    <source>
        <strain evidence="5 6">BR3299</strain>
    </source>
</reference>
<accession>A0A0H1RNF2</accession>
<dbReference type="Gene3D" id="3.40.190.170">
    <property type="entry name" value="Bacterial extracellular solute-binding protein, family 7"/>
    <property type="match status" value="2"/>
</dbReference>
<gene>
    <name evidence="5" type="ORF">AA309_04465</name>
</gene>
<dbReference type="GO" id="GO:0055085">
    <property type="term" value="P:transmembrane transport"/>
    <property type="evidence" value="ECO:0007669"/>
    <property type="project" value="InterPro"/>
</dbReference>
<keyword evidence="6" id="KW-1185">Reference proteome</keyword>
<evidence type="ECO:0000256" key="1">
    <source>
        <dbReference type="ARBA" id="ARBA00009023"/>
    </source>
</evidence>
<dbReference type="AlphaFoldDB" id="A0A0H1RNF2"/>
<dbReference type="PANTHER" id="PTHR33376">
    <property type="match status" value="1"/>
</dbReference>
<dbReference type="Pfam" id="PF03480">
    <property type="entry name" value="DctP"/>
    <property type="match status" value="1"/>
</dbReference>
<dbReference type="InterPro" id="IPR018389">
    <property type="entry name" value="DctP_fam"/>
</dbReference>
<dbReference type="STRING" id="1225564.AA309_04465"/>
<dbReference type="InterPro" id="IPR038404">
    <property type="entry name" value="TRAP_DctP_sf"/>
</dbReference>
<evidence type="ECO:0000313" key="5">
    <source>
        <dbReference type="EMBL" id="KLK94217.1"/>
    </source>
</evidence>
<sequence>MTVTKSGTPDAGLPGAAMLAIARAQKAIPLHVAHAASALSTCSGATRSFGARTAGLADDRITVRAFAGDASGTETTTIDLCEAGDIDMGFHLKSTMAPEVQKPAFLESLPAFKGFKLRMSKSPAAGPPGRALSALPVAVPRPGTHAAIGTGLIDGAENTPDWYVASRHIEITKDFHRTNHPVGTIAARAGAGTRERIPPKRMGTPGRPSGKAENCSFRALDKI</sequence>
<dbReference type="Proteomes" id="UP000035489">
    <property type="component" value="Unassembled WGS sequence"/>
</dbReference>
<evidence type="ECO:0000256" key="2">
    <source>
        <dbReference type="ARBA" id="ARBA00022448"/>
    </source>
</evidence>
<name>A0A0H1RNF2_9HYPH</name>
<keyword evidence="2" id="KW-0813">Transport</keyword>
<protein>
    <submittedName>
        <fullName evidence="5">Uncharacterized protein</fullName>
    </submittedName>
</protein>
<keyword evidence="3" id="KW-0732">Signal</keyword>
<dbReference type="EMBL" id="LCYG01000015">
    <property type="protein sequence ID" value="KLK94217.1"/>
    <property type="molecule type" value="Genomic_DNA"/>
</dbReference>
<organism evidence="5 6">
    <name type="scientific">Microvirga vignae</name>
    <dbReference type="NCBI Taxonomy" id="1225564"/>
    <lineage>
        <taxon>Bacteria</taxon>
        <taxon>Pseudomonadati</taxon>
        <taxon>Pseudomonadota</taxon>
        <taxon>Alphaproteobacteria</taxon>
        <taxon>Hyphomicrobiales</taxon>
        <taxon>Methylobacteriaceae</taxon>
        <taxon>Microvirga</taxon>
    </lineage>
</organism>